<dbReference type="PANTHER" id="PTHR43841">
    <property type="entry name" value="3-HYDROXYACYL-THIOESTER DEHYDRATASE HTDX-RELATED"/>
    <property type="match status" value="1"/>
</dbReference>
<dbReference type="PANTHER" id="PTHR43841:SF3">
    <property type="entry name" value="(3R)-HYDROXYACYL-ACP DEHYDRATASE SUBUNIT HADB"/>
    <property type="match status" value="1"/>
</dbReference>
<dbReference type="OrthoDB" id="9801625at2"/>
<proteinExistence type="predicted"/>
<dbReference type="EMBL" id="SNZG01000028">
    <property type="protein sequence ID" value="TDR35778.1"/>
    <property type="molecule type" value="Genomic_DNA"/>
</dbReference>
<sequence length="138" mass="14771">MLVLDQLVEGQSLETFTNEHITVEQLKQYAQASGDLNPIHTDENVAKSVGLPSTIAHGMLIMGQLGRYVNQIAGGNATVKNFNMRFGAMTFPNEQITCSAVVESVSAIEATINVYASKGENQIVGNGQAVLVFKGEEA</sequence>
<name>A0A8B4QAG0_9BACL</name>
<evidence type="ECO:0000313" key="4">
    <source>
        <dbReference type="Proteomes" id="UP000254330"/>
    </source>
</evidence>
<dbReference type="InterPro" id="IPR003965">
    <property type="entry name" value="Fatty_acid_synthase"/>
</dbReference>
<comment type="caution">
    <text evidence="2">The sequence shown here is derived from an EMBL/GenBank/DDBJ whole genome shotgun (WGS) entry which is preliminary data.</text>
</comment>
<evidence type="ECO:0000313" key="5">
    <source>
        <dbReference type="Proteomes" id="UP000294641"/>
    </source>
</evidence>
<evidence type="ECO:0000313" key="3">
    <source>
        <dbReference type="EMBL" id="TDR35778.1"/>
    </source>
</evidence>
<gene>
    <name evidence="3" type="ORF">DFR61_1288</name>
    <name evidence="2" type="ORF">NCTC10597_01375</name>
</gene>
<accession>A0A8B4QAG0</accession>
<dbReference type="GO" id="GO:0004312">
    <property type="term" value="F:fatty acid synthase activity"/>
    <property type="evidence" value="ECO:0007669"/>
    <property type="project" value="InterPro"/>
</dbReference>
<dbReference type="AlphaFoldDB" id="A0A8B4QAG0"/>
<evidence type="ECO:0000313" key="2">
    <source>
        <dbReference type="EMBL" id="STX09682.1"/>
    </source>
</evidence>
<feature type="domain" description="MaoC-like" evidence="1">
    <location>
        <begin position="10"/>
        <end position="120"/>
    </location>
</feature>
<reference evidence="3 5" key="2">
    <citation type="submission" date="2019-03" db="EMBL/GenBank/DDBJ databases">
        <title>Genomic Encyclopedia of Type Strains, Phase IV (KMG-IV): sequencing the most valuable type-strain genomes for metagenomic binning, comparative biology and taxonomic classification.</title>
        <authorList>
            <person name="Goeker M."/>
        </authorList>
    </citation>
    <scope>NUCLEOTIDE SEQUENCE [LARGE SCALE GENOMIC DNA]</scope>
    <source>
        <strain evidence="3 5">DSM 20580</strain>
    </source>
</reference>
<reference evidence="2 4" key="1">
    <citation type="submission" date="2018-06" db="EMBL/GenBank/DDBJ databases">
        <authorList>
            <consortium name="Pathogen Informatics"/>
            <person name="Doyle S."/>
        </authorList>
    </citation>
    <scope>NUCLEOTIDE SEQUENCE [LARGE SCALE GENOMIC DNA]</scope>
    <source>
        <strain evidence="2 4">NCTC10597</strain>
    </source>
</reference>
<protein>
    <submittedName>
        <fullName evidence="2">(3R)-hydroxyacyl-ACP dehydratase subunit HadB</fullName>
    </submittedName>
    <submittedName>
        <fullName evidence="3">Acyl dehydratase</fullName>
    </submittedName>
</protein>
<dbReference type="Proteomes" id="UP000254330">
    <property type="component" value="Unassembled WGS sequence"/>
</dbReference>
<organism evidence="2 4">
    <name type="scientific">Kurthia zopfii</name>
    <dbReference type="NCBI Taxonomy" id="1650"/>
    <lineage>
        <taxon>Bacteria</taxon>
        <taxon>Bacillati</taxon>
        <taxon>Bacillota</taxon>
        <taxon>Bacilli</taxon>
        <taxon>Bacillales</taxon>
        <taxon>Caryophanaceae</taxon>
        <taxon>Kurthia</taxon>
    </lineage>
</organism>
<dbReference type="Gene3D" id="3.10.129.10">
    <property type="entry name" value="Hotdog Thioesterase"/>
    <property type="match status" value="1"/>
</dbReference>
<dbReference type="RefSeq" id="WP_109350242.1">
    <property type="nucleotide sequence ID" value="NZ_BJUE01000023.1"/>
</dbReference>
<dbReference type="Pfam" id="PF01575">
    <property type="entry name" value="MaoC_dehydratas"/>
    <property type="match status" value="1"/>
</dbReference>
<dbReference type="Proteomes" id="UP000294641">
    <property type="component" value="Unassembled WGS sequence"/>
</dbReference>
<dbReference type="GO" id="GO:0005835">
    <property type="term" value="C:fatty acid synthase complex"/>
    <property type="evidence" value="ECO:0007669"/>
    <property type="project" value="InterPro"/>
</dbReference>
<dbReference type="PRINTS" id="PR01483">
    <property type="entry name" value="FASYNTHASE"/>
</dbReference>
<evidence type="ECO:0000259" key="1">
    <source>
        <dbReference type="Pfam" id="PF01575"/>
    </source>
</evidence>
<dbReference type="InterPro" id="IPR029069">
    <property type="entry name" value="HotDog_dom_sf"/>
</dbReference>
<dbReference type="SUPFAM" id="SSF54637">
    <property type="entry name" value="Thioesterase/thiol ester dehydrase-isomerase"/>
    <property type="match status" value="1"/>
</dbReference>
<dbReference type="InterPro" id="IPR002539">
    <property type="entry name" value="MaoC-like_dom"/>
</dbReference>
<keyword evidence="5" id="KW-1185">Reference proteome</keyword>
<dbReference type="GO" id="GO:0006633">
    <property type="term" value="P:fatty acid biosynthetic process"/>
    <property type="evidence" value="ECO:0007669"/>
    <property type="project" value="InterPro"/>
</dbReference>
<dbReference type="EMBL" id="UGNP01000001">
    <property type="protein sequence ID" value="STX09682.1"/>
    <property type="molecule type" value="Genomic_DNA"/>
</dbReference>